<evidence type="ECO:0000313" key="1">
    <source>
        <dbReference type="EMBL" id="KKM76994.1"/>
    </source>
</evidence>
<gene>
    <name evidence="1" type="ORF">LCGC14_1374480</name>
</gene>
<dbReference type="EMBL" id="LAZR01008713">
    <property type="protein sequence ID" value="KKM76994.1"/>
    <property type="molecule type" value="Genomic_DNA"/>
</dbReference>
<accession>A0A0F9K4F9</accession>
<comment type="caution">
    <text evidence="1">The sequence shown here is derived from an EMBL/GenBank/DDBJ whole genome shotgun (WGS) entry which is preliminary data.</text>
</comment>
<proteinExistence type="predicted"/>
<organism evidence="1">
    <name type="scientific">marine sediment metagenome</name>
    <dbReference type="NCBI Taxonomy" id="412755"/>
    <lineage>
        <taxon>unclassified sequences</taxon>
        <taxon>metagenomes</taxon>
        <taxon>ecological metagenomes</taxon>
    </lineage>
</organism>
<reference evidence="1" key="1">
    <citation type="journal article" date="2015" name="Nature">
        <title>Complex archaea that bridge the gap between prokaryotes and eukaryotes.</title>
        <authorList>
            <person name="Spang A."/>
            <person name="Saw J.H."/>
            <person name="Jorgensen S.L."/>
            <person name="Zaremba-Niedzwiedzka K."/>
            <person name="Martijn J."/>
            <person name="Lind A.E."/>
            <person name="van Eijk R."/>
            <person name="Schleper C."/>
            <person name="Guy L."/>
            <person name="Ettema T.J."/>
        </authorList>
    </citation>
    <scope>NUCLEOTIDE SEQUENCE</scope>
</reference>
<protein>
    <submittedName>
        <fullName evidence="1">Uncharacterized protein</fullName>
    </submittedName>
</protein>
<sequence length="136" mass="14278">MRLEVLIFAPIVVTIPSWSRMHPGSGVFGSRGDSGEIGPNEIKGVPVFFLEAVLVDFYLGLSFGGCEVGSFVVLMDAVDVVGEGEVESGTPQSQEEVVVVVPEAVHEGFVEATYLFDLVGRQTADESEGSGEAGVG</sequence>
<dbReference type="AlphaFoldDB" id="A0A0F9K4F9"/>
<name>A0A0F9K4F9_9ZZZZ</name>